<comment type="similarity">
    <text evidence="1 7">Belongs to the class-II pyridine nucleotide-disulfide oxidoreductase family.</text>
</comment>
<sequence>MEQVIVLGSGPAGLTAAIYAARASLSPLVVAGREAGGQLMLTTEVENFPGFPEGIQGPELMDAMRRQAERFGARFVDDDATGVDFTGHPLKVTVGDQTYEAEAVIVATGASARWLGLPSEQRLRGRGVSSCATCDGYFFQGKKVVVVGGGDTAMEEALFLTRFATEVVVVHRRDALRASKVLQDRARAHPKIRFVWNAVVEEVLGDKSVEGVRLRDVKTGETRVEPCHGLFVAIGHDPNTGFLRGQLDLDERGYVVVHDETRTSVEGVFCAGDVADHRYRQAITAAAAGCKAAMDAEKYLEARHAAPLASSASS</sequence>
<gene>
    <name evidence="10" type="primary">trxB</name>
    <name evidence="10" type="ORF">VLY81_12415</name>
</gene>
<comment type="cofactor">
    <cofactor evidence="8">
        <name>FAD</name>
        <dbReference type="ChEBI" id="CHEBI:57692"/>
    </cofactor>
    <text evidence="8">Binds 1 FAD per subunit.</text>
</comment>
<keyword evidence="4 7" id="KW-0560">Oxidoreductase</keyword>
<dbReference type="RefSeq" id="WP_324668513.1">
    <property type="nucleotide sequence ID" value="NZ_CP141614.1"/>
</dbReference>
<dbReference type="InterPro" id="IPR050097">
    <property type="entry name" value="Ferredoxin-NADP_redctase_2"/>
</dbReference>
<name>A0ABZ1BP04_9FIRM</name>
<evidence type="ECO:0000256" key="1">
    <source>
        <dbReference type="ARBA" id="ARBA00009333"/>
    </source>
</evidence>
<dbReference type="InterPro" id="IPR005982">
    <property type="entry name" value="Thioredox_Rdtase"/>
</dbReference>
<comment type="subunit">
    <text evidence="7">Homodimer.</text>
</comment>
<evidence type="ECO:0000256" key="7">
    <source>
        <dbReference type="RuleBase" id="RU003880"/>
    </source>
</evidence>
<dbReference type="Pfam" id="PF07992">
    <property type="entry name" value="Pyr_redox_2"/>
    <property type="match status" value="1"/>
</dbReference>
<keyword evidence="11" id="KW-1185">Reference proteome</keyword>
<dbReference type="GO" id="GO:0004791">
    <property type="term" value="F:thioredoxin-disulfide reductase (NADPH) activity"/>
    <property type="evidence" value="ECO:0007669"/>
    <property type="project" value="UniProtKB-EC"/>
</dbReference>
<dbReference type="EC" id="1.8.1.9" evidence="7"/>
<keyword evidence="3 7" id="KW-0274">FAD</keyword>
<comment type="catalytic activity">
    <reaction evidence="7">
        <text>[thioredoxin]-dithiol + NADP(+) = [thioredoxin]-disulfide + NADPH + H(+)</text>
        <dbReference type="Rhea" id="RHEA:20345"/>
        <dbReference type="Rhea" id="RHEA-COMP:10698"/>
        <dbReference type="Rhea" id="RHEA-COMP:10700"/>
        <dbReference type="ChEBI" id="CHEBI:15378"/>
        <dbReference type="ChEBI" id="CHEBI:29950"/>
        <dbReference type="ChEBI" id="CHEBI:50058"/>
        <dbReference type="ChEBI" id="CHEBI:57783"/>
        <dbReference type="ChEBI" id="CHEBI:58349"/>
        <dbReference type="EC" id="1.8.1.9"/>
    </reaction>
</comment>
<accession>A0ABZ1BP04</accession>
<proteinExistence type="inferred from homology"/>
<evidence type="ECO:0000256" key="5">
    <source>
        <dbReference type="ARBA" id="ARBA00023157"/>
    </source>
</evidence>
<evidence type="ECO:0000256" key="6">
    <source>
        <dbReference type="ARBA" id="ARBA00023284"/>
    </source>
</evidence>
<evidence type="ECO:0000259" key="9">
    <source>
        <dbReference type="Pfam" id="PF07992"/>
    </source>
</evidence>
<keyword evidence="8" id="KW-0521">NADP</keyword>
<protein>
    <recommendedName>
        <fullName evidence="7">Thioredoxin reductase</fullName>
        <ecNumber evidence="7">1.8.1.9</ecNumber>
    </recommendedName>
</protein>
<keyword evidence="5" id="KW-1015">Disulfide bond</keyword>
<dbReference type="NCBIfam" id="TIGR01292">
    <property type="entry name" value="TRX_reduct"/>
    <property type="match status" value="1"/>
</dbReference>
<evidence type="ECO:0000256" key="4">
    <source>
        <dbReference type="ARBA" id="ARBA00023002"/>
    </source>
</evidence>
<dbReference type="EMBL" id="CP141614">
    <property type="protein sequence ID" value="WRP14210.1"/>
    <property type="molecule type" value="Genomic_DNA"/>
</dbReference>
<dbReference type="InterPro" id="IPR036188">
    <property type="entry name" value="FAD/NAD-bd_sf"/>
</dbReference>
<dbReference type="InterPro" id="IPR023753">
    <property type="entry name" value="FAD/NAD-binding_dom"/>
</dbReference>
<evidence type="ECO:0000313" key="10">
    <source>
        <dbReference type="EMBL" id="WRP14210.1"/>
    </source>
</evidence>
<dbReference type="Gene3D" id="3.50.50.60">
    <property type="entry name" value="FAD/NAD(P)-binding domain"/>
    <property type="match status" value="2"/>
</dbReference>
<evidence type="ECO:0000256" key="8">
    <source>
        <dbReference type="RuleBase" id="RU003881"/>
    </source>
</evidence>
<reference evidence="11" key="1">
    <citation type="submission" date="2023-12" db="EMBL/GenBank/DDBJ databases">
        <title>Novel isolates from deep terrestrial aquifers shed light on the physiology and ecology of the class Limnochordia.</title>
        <authorList>
            <person name="Karnachuk O.V."/>
            <person name="Lukina A.P."/>
            <person name="Avakyan M.R."/>
            <person name="Kadnikov V."/>
            <person name="Begmatov S."/>
            <person name="Beletsky A.V."/>
            <person name="Mardanov A.V."/>
            <person name="Ravin N.V."/>
        </authorList>
    </citation>
    <scope>NUCLEOTIDE SEQUENCE [LARGE SCALE GENOMIC DNA]</scope>
    <source>
        <strain evidence="11">LN</strain>
    </source>
</reference>
<dbReference type="PANTHER" id="PTHR48105">
    <property type="entry name" value="THIOREDOXIN REDUCTASE 1-RELATED-RELATED"/>
    <property type="match status" value="1"/>
</dbReference>
<feature type="domain" description="FAD/NAD(P)-binding" evidence="9">
    <location>
        <begin position="3"/>
        <end position="289"/>
    </location>
</feature>
<evidence type="ECO:0000256" key="3">
    <source>
        <dbReference type="ARBA" id="ARBA00022827"/>
    </source>
</evidence>
<dbReference type="SUPFAM" id="SSF51905">
    <property type="entry name" value="FAD/NAD(P)-binding domain"/>
    <property type="match status" value="1"/>
</dbReference>
<dbReference type="InterPro" id="IPR008255">
    <property type="entry name" value="Pyr_nucl-diS_OxRdtase_2_AS"/>
</dbReference>
<organism evidence="10 11">
    <name type="scientific">Geochorda subterranea</name>
    <dbReference type="NCBI Taxonomy" id="3109564"/>
    <lineage>
        <taxon>Bacteria</taxon>
        <taxon>Bacillati</taxon>
        <taxon>Bacillota</taxon>
        <taxon>Limnochordia</taxon>
        <taxon>Limnochordales</taxon>
        <taxon>Geochordaceae</taxon>
        <taxon>Geochorda</taxon>
    </lineage>
</organism>
<dbReference type="PROSITE" id="PS00573">
    <property type="entry name" value="PYRIDINE_REDOX_2"/>
    <property type="match status" value="1"/>
</dbReference>
<keyword evidence="2 7" id="KW-0285">Flavoprotein</keyword>
<dbReference type="Proteomes" id="UP001333102">
    <property type="component" value="Chromosome"/>
</dbReference>
<evidence type="ECO:0000256" key="2">
    <source>
        <dbReference type="ARBA" id="ARBA00022630"/>
    </source>
</evidence>
<dbReference type="PRINTS" id="PR00469">
    <property type="entry name" value="PNDRDTASEII"/>
</dbReference>
<evidence type="ECO:0000313" key="11">
    <source>
        <dbReference type="Proteomes" id="UP001333102"/>
    </source>
</evidence>
<dbReference type="PRINTS" id="PR00368">
    <property type="entry name" value="FADPNR"/>
</dbReference>
<keyword evidence="6 7" id="KW-0676">Redox-active center</keyword>